<dbReference type="EMBL" id="CANI01000013">
    <property type="protein sequence ID" value="CCM75335.1"/>
    <property type="molecule type" value="Genomic_DNA"/>
</dbReference>
<proteinExistence type="predicted"/>
<dbReference type="Proteomes" id="UP000009319">
    <property type="component" value="Unassembled WGS sequence"/>
</dbReference>
<accession>K0PV50</accession>
<protein>
    <submittedName>
        <fullName evidence="1">Uncharacterized protein</fullName>
    </submittedName>
</protein>
<dbReference type="HOGENOM" id="CLU_2901142_0_0_5"/>
<organism evidence="1 2">
    <name type="scientific">Rhizobium mesoamericanum STM3625</name>
    <dbReference type="NCBI Taxonomy" id="1211777"/>
    <lineage>
        <taxon>Bacteria</taxon>
        <taxon>Pseudomonadati</taxon>
        <taxon>Pseudomonadota</taxon>
        <taxon>Alphaproteobacteria</taxon>
        <taxon>Hyphomicrobiales</taxon>
        <taxon>Rhizobiaceae</taxon>
        <taxon>Rhizobium/Agrobacterium group</taxon>
        <taxon>Rhizobium</taxon>
    </lineage>
</organism>
<comment type="caution">
    <text evidence="1">The sequence shown here is derived from an EMBL/GenBank/DDBJ whole genome shotgun (WGS) entry which is preliminary data.</text>
</comment>
<reference evidence="1 2" key="1">
    <citation type="journal article" date="2013" name="Genome Announc.">
        <title>Draft Genome Sequence of Rhizobium mesoamericanum STM3625, a Nitrogen-Fixing Symbiont of Mimosa pudica Isolated in French Guiana (South America).</title>
        <authorList>
            <person name="Moulin L."/>
            <person name="Mornico D."/>
            <person name="Melkonian R."/>
            <person name="Klonowska A."/>
        </authorList>
    </citation>
    <scope>NUCLEOTIDE SEQUENCE [LARGE SCALE GENOMIC DNA]</scope>
    <source>
        <strain evidence="1 2">STM3625</strain>
    </source>
</reference>
<evidence type="ECO:0000313" key="1">
    <source>
        <dbReference type="EMBL" id="CCM75335.1"/>
    </source>
</evidence>
<evidence type="ECO:0000313" key="2">
    <source>
        <dbReference type="Proteomes" id="UP000009319"/>
    </source>
</evidence>
<dbReference type="AlphaFoldDB" id="K0PV50"/>
<keyword evidence="2" id="KW-1185">Reference proteome</keyword>
<gene>
    <name evidence="1" type="ORF">BN77_2478</name>
</gene>
<name>K0PV50_9HYPH</name>
<sequence length="62" mass="6698">MIVLETGSSGTYPILDSVCCVRYGFPEIDGDFSQPSTNKGALADVFACLTRPYSIHASELPR</sequence>